<dbReference type="PANTHER" id="PTHR43316:SF3">
    <property type="entry name" value="HALOACID DEHALOGENASE, TYPE II (AFU_ORTHOLOGUE AFUA_2G07750)-RELATED"/>
    <property type="match status" value="1"/>
</dbReference>
<accession>A0A7C5XLK0</accession>
<sequence length="258" mass="29281">MTIDVAVPSITFINGNYNVLYRLNRVPVKAIAFDVWNTLLDIGVIFNQIAYIVSNRFNSDIYKVAKCIAKAYSYAKKLRRYSDIDGLQIVFESQKNLANMINVDMDELLNIIDEAFKTVDINKLLFNDVIETLKILKRLDFKIGIIGNTIFWNSSYTKKILKQLGVLNYIDIALFSDEIRINKPDKKIFLDFSKAIGIEPEYIAYVGDSIVEDVGGALSASMKAIYIDRSRKKKIILGDLGIAIITNLLEVIDAIEEF</sequence>
<dbReference type="NCBIfam" id="TIGR01549">
    <property type="entry name" value="HAD-SF-IA-v1"/>
    <property type="match status" value="1"/>
</dbReference>
<dbReference type="EMBL" id="DRZI01000314">
    <property type="protein sequence ID" value="HHP82446.1"/>
    <property type="molecule type" value="Genomic_DNA"/>
</dbReference>
<dbReference type="Pfam" id="PF00702">
    <property type="entry name" value="Hydrolase"/>
    <property type="match status" value="1"/>
</dbReference>
<dbReference type="InterPro" id="IPR006439">
    <property type="entry name" value="HAD-SF_hydro_IA"/>
</dbReference>
<gene>
    <name evidence="3" type="ORF">ENM84_07265</name>
</gene>
<dbReference type="GO" id="GO:0016787">
    <property type="term" value="F:hydrolase activity"/>
    <property type="evidence" value="ECO:0007669"/>
    <property type="project" value="UniProtKB-KW"/>
</dbReference>
<dbReference type="SFLD" id="SFLDS00003">
    <property type="entry name" value="Haloacid_Dehalogenase"/>
    <property type="match status" value="1"/>
</dbReference>
<protein>
    <submittedName>
        <fullName evidence="3">HAD family hydrolase</fullName>
    </submittedName>
</protein>
<dbReference type="PRINTS" id="PR00413">
    <property type="entry name" value="HADHALOGNASE"/>
</dbReference>
<dbReference type="AlphaFoldDB" id="A0A7C5XLK0"/>
<comment type="similarity">
    <text evidence="1">Belongs to the HAD-like hydrolase superfamily.</text>
</comment>
<dbReference type="Gene3D" id="1.10.150.400">
    <property type="match status" value="1"/>
</dbReference>
<dbReference type="InterPro" id="IPR023214">
    <property type="entry name" value="HAD_sf"/>
</dbReference>
<comment type="caution">
    <text evidence="3">The sequence shown here is derived from an EMBL/GenBank/DDBJ whole genome shotgun (WGS) entry which is preliminary data.</text>
</comment>
<dbReference type="SUPFAM" id="SSF56784">
    <property type="entry name" value="HAD-like"/>
    <property type="match status" value="1"/>
</dbReference>
<evidence type="ECO:0000256" key="2">
    <source>
        <dbReference type="ARBA" id="ARBA00022801"/>
    </source>
</evidence>
<keyword evidence="2 3" id="KW-0378">Hydrolase</keyword>
<dbReference type="SFLD" id="SFLDG01129">
    <property type="entry name" value="C1.5:_HAD__Beta-PGM__Phosphata"/>
    <property type="match status" value="1"/>
</dbReference>
<dbReference type="PANTHER" id="PTHR43316">
    <property type="entry name" value="HYDROLASE, HALOACID DELAHOGENASE-RELATED"/>
    <property type="match status" value="1"/>
</dbReference>
<dbReference type="Gene3D" id="3.40.50.1000">
    <property type="entry name" value="HAD superfamily/HAD-like"/>
    <property type="match status" value="1"/>
</dbReference>
<proteinExistence type="inferred from homology"/>
<reference evidence="3" key="1">
    <citation type="journal article" date="2020" name="mSystems">
        <title>Genome- and Community-Level Interaction Insights into Carbon Utilization and Element Cycling Functions of Hydrothermarchaeota in Hydrothermal Sediment.</title>
        <authorList>
            <person name="Zhou Z."/>
            <person name="Liu Y."/>
            <person name="Xu W."/>
            <person name="Pan J."/>
            <person name="Luo Z.H."/>
            <person name="Li M."/>
        </authorList>
    </citation>
    <scope>NUCLEOTIDE SEQUENCE [LARGE SCALE GENOMIC DNA]</scope>
    <source>
        <strain evidence="3">SpSt-1121</strain>
    </source>
</reference>
<organism evidence="3">
    <name type="scientific">Ignisphaera aggregans</name>
    <dbReference type="NCBI Taxonomy" id="334771"/>
    <lineage>
        <taxon>Archaea</taxon>
        <taxon>Thermoproteota</taxon>
        <taxon>Thermoprotei</taxon>
        <taxon>Desulfurococcales</taxon>
        <taxon>Desulfurococcaceae</taxon>
        <taxon>Ignisphaera</taxon>
    </lineage>
</organism>
<dbReference type="InterPro" id="IPR036412">
    <property type="entry name" value="HAD-like_sf"/>
</dbReference>
<name>A0A7C5XLK0_9CREN</name>
<evidence type="ECO:0000313" key="3">
    <source>
        <dbReference type="EMBL" id="HHP82446.1"/>
    </source>
</evidence>
<evidence type="ECO:0000256" key="1">
    <source>
        <dbReference type="ARBA" id="ARBA00007958"/>
    </source>
</evidence>
<dbReference type="InterPro" id="IPR051540">
    <property type="entry name" value="S-2-haloacid_dehalogenase"/>
</dbReference>